<evidence type="ECO:0000256" key="2">
    <source>
        <dbReference type="ARBA" id="ARBA00022490"/>
    </source>
</evidence>
<dbReference type="InterPro" id="IPR036322">
    <property type="entry name" value="WD40_repeat_dom_sf"/>
</dbReference>
<dbReference type="SMART" id="SM00320">
    <property type="entry name" value="WD40"/>
    <property type="match status" value="8"/>
</dbReference>
<evidence type="ECO:0000256" key="7">
    <source>
        <dbReference type="ARBA" id="ARBA00040154"/>
    </source>
</evidence>
<reference evidence="9 10" key="1">
    <citation type="journal article" date="2018" name="Gigascience">
        <title>Genomes of trombidid mites reveal novel predicted allergens and laterally-transferred genes associated with secondary metabolism.</title>
        <authorList>
            <person name="Dong X."/>
            <person name="Chaisiri K."/>
            <person name="Xia D."/>
            <person name="Armstrong S.D."/>
            <person name="Fang Y."/>
            <person name="Donnelly M.J."/>
            <person name="Kadowaki T."/>
            <person name="McGarry J.W."/>
            <person name="Darby A.C."/>
            <person name="Makepeace B.L."/>
        </authorList>
    </citation>
    <scope>NUCLEOTIDE SEQUENCE [LARGE SCALE GENOMIC DNA]</scope>
    <source>
        <strain evidence="9">UoL-UT</strain>
    </source>
</reference>
<evidence type="ECO:0000256" key="5">
    <source>
        <dbReference type="ARBA" id="ARBA00022737"/>
    </source>
</evidence>
<dbReference type="OrthoDB" id="5594999at2759"/>
<protein>
    <recommendedName>
        <fullName evidence="7">tRNA (34-2'-O)-methyltransferase regulator WDR6</fullName>
    </recommendedName>
</protein>
<keyword evidence="4" id="KW-0819">tRNA processing</keyword>
<dbReference type="GO" id="GO:0030488">
    <property type="term" value="P:tRNA methylation"/>
    <property type="evidence" value="ECO:0007669"/>
    <property type="project" value="TreeGrafter"/>
</dbReference>
<dbReference type="GO" id="GO:0005737">
    <property type="term" value="C:cytoplasm"/>
    <property type="evidence" value="ECO:0007669"/>
    <property type="project" value="UniProtKB-SubCell"/>
</dbReference>
<evidence type="ECO:0000256" key="1">
    <source>
        <dbReference type="ARBA" id="ARBA00004496"/>
    </source>
</evidence>
<evidence type="ECO:0000256" key="3">
    <source>
        <dbReference type="ARBA" id="ARBA00022574"/>
    </source>
</evidence>
<dbReference type="EMBL" id="NCKV01000751">
    <property type="protein sequence ID" value="RWS29822.1"/>
    <property type="molecule type" value="Genomic_DNA"/>
</dbReference>
<sequence>MSLLQSQFIKTSITCIHVNSRHLFVGFGNILQIWSLDDLKVLSETTVFENCKVHCISSSFCEHLKAITAVVAGNRLFQTFKVYDSTVTKLGKAINISDWILETKINNCRVFCVVANNSLIVCDIHNESELLRIQCPTKCILYSALLLEIGINDRVLLAAGTVFKEVIIWENEDCAKVTIVQRIAGHDGVIFSINYNHSNKLLATASDDRSIRLYRHCIPNNVNDEKQFAINGEIGQFNFLNVFYGHESRIWKVIVLQKYILSVGENSNIHLWNIEDEKLMFKETKYSDSDIWTVCVDESSQRIFYGGNDCCVRVKHIEDMIRPTIISSLKCDSHVPKSVGFHNGSLMVISDNGIFSVYDCLNEKPKISINLGKRFQNYCIFSTDILQKFILFGNNFGEILKVNFNNLSKESFEAHCSKVFSLFFVSVDIYLTCGLNGEMKLWNESKLIRRHTLPVCKYRWPTCGLMLFNLLIVGDRSGSVTAFKPNEESRLFNSIHGSNGVTDIQSNSLNFVYSCGRNGKVVQYFYNEVEDIIYILRVISFGSSIDWISKLYFDSNGSIHALGFVSTDFVVISEEQQSTLWTVSCGGGHRSWDFRRCNDTYHFSFIKQKEIFWYSKRTNSVNNPLSVPSNSSKINCASFLFQRDVSDFYFVTAGESSEAVIFRFNVKSNELHKEASLCGHISNIKATASINSREHTLLVTAGGRSQLIIWKLIFLKGTLVAKQLVNHFLWNLDGPKRKPWKNFAPTVDPQTRYMSVTIDECESDMFLIGTACSDSFFRLFLFNYNDNLFEMIGICEAGNFCGFSLKACNQIYVYGSNDGKLRFWSHDKNIVTQICSKLHSVEKSTKDLEVLNGLFSKTLSISPLSYLNSHLQHQSAVNSFDCRHIIDNFWILCSGGDDTSLVCTLLKFTSNSVEVLFSTVKHGFHCSSLTGVLILSTDLLLTTSVDEKVILWKYVVDLRSQSIDVNPAEMNSSCVADISGCTHTFTK</sequence>
<keyword evidence="2" id="KW-0963">Cytoplasm</keyword>
<dbReference type="PANTHER" id="PTHR14344">
    <property type="entry name" value="WD REPEAT PROTEIN"/>
    <property type="match status" value="1"/>
</dbReference>
<name>A0A443SQR0_9ACAR</name>
<keyword evidence="10" id="KW-1185">Reference proteome</keyword>
<dbReference type="PANTHER" id="PTHR14344:SF3">
    <property type="entry name" value="WD REPEAT-CONTAINING PROTEIN 6"/>
    <property type="match status" value="1"/>
</dbReference>
<dbReference type="InterPro" id="IPR015943">
    <property type="entry name" value="WD40/YVTN_repeat-like_dom_sf"/>
</dbReference>
<dbReference type="SUPFAM" id="SSF50978">
    <property type="entry name" value="WD40 repeat-like"/>
    <property type="match status" value="4"/>
</dbReference>
<dbReference type="Proteomes" id="UP000288716">
    <property type="component" value="Unassembled WGS sequence"/>
</dbReference>
<dbReference type="VEuPathDB" id="VectorBase:LDEU002218"/>
<proteinExistence type="inferred from homology"/>
<evidence type="ECO:0000313" key="9">
    <source>
        <dbReference type="EMBL" id="RWS29822.1"/>
    </source>
</evidence>
<keyword evidence="5" id="KW-0677">Repeat</keyword>
<accession>A0A443SQR0</accession>
<comment type="caution">
    <text evidence="9">The sequence shown here is derived from an EMBL/GenBank/DDBJ whole genome shotgun (WGS) entry which is preliminary data.</text>
</comment>
<dbReference type="PROSITE" id="PS50082">
    <property type="entry name" value="WD_REPEATS_2"/>
    <property type="match status" value="1"/>
</dbReference>
<dbReference type="Pfam" id="PF00400">
    <property type="entry name" value="WD40"/>
    <property type="match status" value="1"/>
</dbReference>
<evidence type="ECO:0000256" key="6">
    <source>
        <dbReference type="ARBA" id="ARBA00038255"/>
    </source>
</evidence>
<keyword evidence="3 8" id="KW-0853">WD repeat</keyword>
<dbReference type="STRING" id="299467.A0A443SQR0"/>
<dbReference type="InterPro" id="IPR001680">
    <property type="entry name" value="WD40_rpt"/>
</dbReference>
<feature type="repeat" description="WD" evidence="8">
    <location>
        <begin position="183"/>
        <end position="214"/>
    </location>
</feature>
<dbReference type="AlphaFoldDB" id="A0A443SQR0"/>
<organism evidence="9 10">
    <name type="scientific">Leptotrombidium deliense</name>
    <dbReference type="NCBI Taxonomy" id="299467"/>
    <lineage>
        <taxon>Eukaryota</taxon>
        <taxon>Metazoa</taxon>
        <taxon>Ecdysozoa</taxon>
        <taxon>Arthropoda</taxon>
        <taxon>Chelicerata</taxon>
        <taxon>Arachnida</taxon>
        <taxon>Acari</taxon>
        <taxon>Acariformes</taxon>
        <taxon>Trombidiformes</taxon>
        <taxon>Prostigmata</taxon>
        <taxon>Anystina</taxon>
        <taxon>Parasitengona</taxon>
        <taxon>Trombiculoidea</taxon>
        <taxon>Trombiculidae</taxon>
        <taxon>Leptotrombidium</taxon>
    </lineage>
</organism>
<dbReference type="PROSITE" id="PS50294">
    <property type="entry name" value="WD_REPEATS_REGION"/>
    <property type="match status" value="1"/>
</dbReference>
<comment type="similarity">
    <text evidence="6">Belongs to the WD repeat WDR6 family.</text>
</comment>
<evidence type="ECO:0000313" key="10">
    <source>
        <dbReference type="Proteomes" id="UP000288716"/>
    </source>
</evidence>
<gene>
    <name evidence="9" type="ORF">B4U80_04075</name>
</gene>
<evidence type="ECO:0000256" key="8">
    <source>
        <dbReference type="PROSITE-ProRule" id="PRU00221"/>
    </source>
</evidence>
<dbReference type="InterPro" id="IPR051973">
    <property type="entry name" value="tRNA_Anticodon_Mtase-Reg"/>
</dbReference>
<comment type="subcellular location">
    <subcellularLocation>
        <location evidence="1">Cytoplasm</location>
    </subcellularLocation>
</comment>
<evidence type="ECO:0000256" key="4">
    <source>
        <dbReference type="ARBA" id="ARBA00022694"/>
    </source>
</evidence>
<dbReference type="Gene3D" id="2.130.10.10">
    <property type="entry name" value="YVTN repeat-like/Quinoprotein amine dehydrogenase"/>
    <property type="match status" value="3"/>
</dbReference>